<dbReference type="Proteomes" id="UP000320735">
    <property type="component" value="Unassembled WGS sequence"/>
</dbReference>
<proteinExistence type="predicted"/>
<dbReference type="SUPFAM" id="SSF48452">
    <property type="entry name" value="TPR-like"/>
    <property type="match status" value="1"/>
</dbReference>
<name>A0A5C6BP23_9PLAN</name>
<accession>A0A5C6BP23</accession>
<gene>
    <name evidence="1" type="ORF">CA54_15840</name>
</gene>
<dbReference type="EMBL" id="SJPP01000001">
    <property type="protein sequence ID" value="TWU12759.1"/>
    <property type="molecule type" value="Genomic_DNA"/>
</dbReference>
<dbReference type="AlphaFoldDB" id="A0A5C6BP23"/>
<protein>
    <recommendedName>
        <fullName evidence="3">Tetratricopeptide repeat protein</fullName>
    </recommendedName>
</protein>
<dbReference type="InterPro" id="IPR011990">
    <property type="entry name" value="TPR-like_helical_dom_sf"/>
</dbReference>
<dbReference type="Gene3D" id="1.25.40.10">
    <property type="entry name" value="Tetratricopeptide repeat domain"/>
    <property type="match status" value="1"/>
</dbReference>
<comment type="caution">
    <text evidence="1">The sequence shown here is derived from an EMBL/GenBank/DDBJ whole genome shotgun (WGS) entry which is preliminary data.</text>
</comment>
<keyword evidence="2" id="KW-1185">Reference proteome</keyword>
<organism evidence="1 2">
    <name type="scientific">Symmachiella macrocystis</name>
    <dbReference type="NCBI Taxonomy" id="2527985"/>
    <lineage>
        <taxon>Bacteria</taxon>
        <taxon>Pseudomonadati</taxon>
        <taxon>Planctomycetota</taxon>
        <taxon>Planctomycetia</taxon>
        <taxon>Planctomycetales</taxon>
        <taxon>Planctomycetaceae</taxon>
        <taxon>Symmachiella</taxon>
    </lineage>
</organism>
<reference evidence="1 2" key="1">
    <citation type="submission" date="2019-02" db="EMBL/GenBank/DDBJ databases">
        <title>Deep-cultivation of Planctomycetes and their phenomic and genomic characterization uncovers novel biology.</title>
        <authorList>
            <person name="Wiegand S."/>
            <person name="Jogler M."/>
            <person name="Boedeker C."/>
            <person name="Pinto D."/>
            <person name="Vollmers J."/>
            <person name="Rivas-Marin E."/>
            <person name="Kohn T."/>
            <person name="Peeters S.H."/>
            <person name="Heuer A."/>
            <person name="Rast P."/>
            <person name="Oberbeckmann S."/>
            <person name="Bunk B."/>
            <person name="Jeske O."/>
            <person name="Meyerdierks A."/>
            <person name="Storesund J.E."/>
            <person name="Kallscheuer N."/>
            <person name="Luecker S."/>
            <person name="Lage O.M."/>
            <person name="Pohl T."/>
            <person name="Merkel B.J."/>
            <person name="Hornburger P."/>
            <person name="Mueller R.-W."/>
            <person name="Bruemmer F."/>
            <person name="Labrenz M."/>
            <person name="Spormann A.M."/>
            <person name="Op Den Camp H."/>
            <person name="Overmann J."/>
            <person name="Amann R."/>
            <person name="Jetten M.S.M."/>
            <person name="Mascher T."/>
            <person name="Medema M.H."/>
            <person name="Devos D.P."/>
            <person name="Kaster A.-K."/>
            <person name="Ovreas L."/>
            <person name="Rohde M."/>
            <person name="Galperin M.Y."/>
            <person name="Jogler C."/>
        </authorList>
    </citation>
    <scope>NUCLEOTIDE SEQUENCE [LARGE SCALE GENOMIC DNA]</scope>
    <source>
        <strain evidence="1 2">CA54</strain>
    </source>
</reference>
<evidence type="ECO:0000313" key="1">
    <source>
        <dbReference type="EMBL" id="TWU12759.1"/>
    </source>
</evidence>
<evidence type="ECO:0008006" key="3">
    <source>
        <dbReference type="Google" id="ProtNLM"/>
    </source>
</evidence>
<sequence>MTSRSFKFYWIDDEGTPSLIPSKGWIDLHTITLATDIQIPIPWILRTRASKTVLSICTVNEEAKPVWLTIKTSGALHLNAALGRLRSAVWAEEHLKRLEERGLGDLFHHVTCPNCQSIIDLTGKPETPQVSCQFCNTISTITTHSDNGDEFEPQVDRNYCLCDKCGKYSNPKELGLFNFYFLVVVIGYRYRKIWMCPCCAREDALFNFLANLPFLLGIPPSLRELCRCYFPHEDIKLFKGLDRANRRAWKGDLDGAIAGYQKILFRRPISAGIRYNIGLALRTQERIADAVQMYESVLEDCSNFRPAAVALMTCYHELNESKKLAALKAQWSGGDDGPAIDSEVN</sequence>
<evidence type="ECO:0000313" key="2">
    <source>
        <dbReference type="Proteomes" id="UP000320735"/>
    </source>
</evidence>